<dbReference type="InterPro" id="IPR015943">
    <property type="entry name" value="WD40/YVTN_repeat-like_dom_sf"/>
</dbReference>
<evidence type="ECO:0000313" key="3">
    <source>
        <dbReference type="EMBL" id="KAL3832591.1"/>
    </source>
</evidence>
<dbReference type="SUPFAM" id="SSF101912">
    <property type="entry name" value="Sema domain"/>
    <property type="match status" value="1"/>
</dbReference>
<keyword evidence="4" id="KW-1185">Reference proteome</keyword>
<dbReference type="Proteomes" id="UP001634394">
    <property type="component" value="Unassembled WGS sequence"/>
</dbReference>
<gene>
    <name evidence="3" type="ORF">ACJMK2_024223</name>
</gene>
<evidence type="ECO:0000256" key="1">
    <source>
        <dbReference type="PROSITE-ProRule" id="PRU00352"/>
    </source>
</evidence>
<dbReference type="InterPro" id="IPR001627">
    <property type="entry name" value="Semap_dom"/>
</dbReference>
<name>A0ABD3T7M3_SINWO</name>
<proteinExistence type="predicted"/>
<dbReference type="Gene3D" id="2.130.10.10">
    <property type="entry name" value="YVTN repeat-like/Quinoprotein amine dehydrogenase"/>
    <property type="match status" value="1"/>
</dbReference>
<dbReference type="AlphaFoldDB" id="A0ABD3T7M3"/>
<protein>
    <recommendedName>
        <fullName evidence="2">Sema domain-containing protein</fullName>
    </recommendedName>
</protein>
<organism evidence="3 4">
    <name type="scientific">Sinanodonta woodiana</name>
    <name type="common">Chinese pond mussel</name>
    <name type="synonym">Anodonta woodiana</name>
    <dbReference type="NCBI Taxonomy" id="1069815"/>
    <lineage>
        <taxon>Eukaryota</taxon>
        <taxon>Metazoa</taxon>
        <taxon>Spiralia</taxon>
        <taxon>Lophotrochozoa</taxon>
        <taxon>Mollusca</taxon>
        <taxon>Bivalvia</taxon>
        <taxon>Autobranchia</taxon>
        <taxon>Heteroconchia</taxon>
        <taxon>Palaeoheterodonta</taxon>
        <taxon>Unionida</taxon>
        <taxon>Unionoidea</taxon>
        <taxon>Unionidae</taxon>
        <taxon>Unioninae</taxon>
        <taxon>Sinanodonta</taxon>
    </lineage>
</organism>
<dbReference type="InterPro" id="IPR036352">
    <property type="entry name" value="Semap_dom_sf"/>
</dbReference>
<reference evidence="3 4" key="1">
    <citation type="submission" date="2024-11" db="EMBL/GenBank/DDBJ databases">
        <title>Chromosome-level genome assembly of the freshwater bivalve Anodonta woodiana.</title>
        <authorList>
            <person name="Chen X."/>
        </authorList>
    </citation>
    <scope>NUCLEOTIDE SEQUENCE [LARGE SCALE GENOMIC DNA]</scope>
    <source>
        <strain evidence="3">MN2024</strain>
        <tissue evidence="3">Gills</tissue>
    </source>
</reference>
<sequence>MNINDTPSILDLMPSEADINECVKQGKKREPDCQNHIKVVELVGPNDLLVCGTGAYNPKQYRVKAASLTLYNDTKSTFEGKGVCPYDPFDRVVSLLSVDRNDSGKSMIYTGVYDDFLKTDPYILRQPLFFSTHAKTVPKIKTGTEPDWLNRPHFVGGSDVGEEALFFFREEGKYCLRPEKKIFSRVAKVCKSDPGYYDMYWISYQKTRLLCRMPGDHEDFYHIEDIAEVDDVFYALFTKSFEEVKASVVCSFNKNAILKSFVGKYQASCSNNGRVRSSTQEHSMSGSCGVFRNQNNSFSSMYKNENFLMEQELRGSNVFYIKDVVYTDIEVSSNISGQNDTTIFAASNGGQIHEILVQFPPSNSVSRIYNIFYGTEEVRSLIYFRDHLYISSDSSVIQVNIRCAKYEKSEDCRSDPKCTWCTSAGCKSDQTSCSNGSTDEIRSKKVDIKINLGSTTFLEINQTLPNSEPIL</sequence>
<accession>A0ABD3T7M3</accession>
<evidence type="ECO:0000259" key="2">
    <source>
        <dbReference type="PROSITE" id="PS51004"/>
    </source>
</evidence>
<dbReference type="Pfam" id="PF01403">
    <property type="entry name" value="Sema"/>
    <property type="match status" value="1"/>
</dbReference>
<evidence type="ECO:0000313" key="4">
    <source>
        <dbReference type="Proteomes" id="UP001634394"/>
    </source>
</evidence>
<dbReference type="PROSITE" id="PS51004">
    <property type="entry name" value="SEMA"/>
    <property type="match status" value="1"/>
</dbReference>
<dbReference type="EMBL" id="JBJQND010000019">
    <property type="protein sequence ID" value="KAL3832591.1"/>
    <property type="molecule type" value="Genomic_DNA"/>
</dbReference>
<dbReference type="InterPro" id="IPR027231">
    <property type="entry name" value="Semaphorin"/>
</dbReference>
<comment type="caution">
    <text evidence="3">The sequence shown here is derived from an EMBL/GenBank/DDBJ whole genome shotgun (WGS) entry which is preliminary data.</text>
</comment>
<feature type="domain" description="Sema" evidence="2">
    <location>
        <begin position="1"/>
        <end position="401"/>
    </location>
</feature>
<dbReference type="SMART" id="SM00630">
    <property type="entry name" value="Sema"/>
    <property type="match status" value="1"/>
</dbReference>
<comment type="caution">
    <text evidence="1">Lacks conserved residue(s) required for the propagation of feature annotation.</text>
</comment>
<dbReference type="PANTHER" id="PTHR11036">
    <property type="entry name" value="SEMAPHORIN"/>
    <property type="match status" value="1"/>
</dbReference>
<dbReference type="PANTHER" id="PTHR11036:SF90">
    <property type="entry name" value="SEMAPHORIN 2B, ISOFORM D-RELATED"/>
    <property type="match status" value="1"/>
</dbReference>